<dbReference type="PANTHER" id="PTHR34204:SF2">
    <property type="entry name" value="RNA-BINDING ASCH DOMAIN PROTEIN"/>
    <property type="match status" value="1"/>
</dbReference>
<evidence type="ECO:0000313" key="2">
    <source>
        <dbReference type="Proteomes" id="UP001159428"/>
    </source>
</evidence>
<proteinExistence type="predicted"/>
<sequence length="268" mass="30534">MVSVRNVVIIVKQILEEWIVRESGILSKTQCETLLRSEETISTLPTKRGNYPRYPLYEEISKKLHQWLSTGNFPVKSEACGLLSEENFFQERKGISYEKVSLVLASLNDSWTEISDEEKHLQFSSIIKILGVRGLLDLLNIRHTQGSVDIFPPPVKVLIESFNEKHKPNANLTVGARALSKHCHRDSSEWWGACAGSEQVKNEHAITVVMRILEDASWINIHLLPHELKVIEVRCTEGYGARWSHDGKVFRGFLEPQMEDGHAAGWKH</sequence>
<protein>
    <submittedName>
        <fullName evidence="1">Uncharacterized protein</fullName>
    </submittedName>
</protein>
<comment type="caution">
    <text evidence="1">The sequence shown here is derived from an EMBL/GenBank/DDBJ whole genome shotgun (WGS) entry which is preliminary data.</text>
</comment>
<dbReference type="PANTHER" id="PTHR34204">
    <property type="entry name" value="RNA-BINDING ASCH DOMAIN PROTEIN"/>
    <property type="match status" value="1"/>
</dbReference>
<evidence type="ECO:0000313" key="1">
    <source>
        <dbReference type="EMBL" id="CAH3112264.1"/>
    </source>
</evidence>
<gene>
    <name evidence="1" type="ORF">PMEA_00005052</name>
</gene>
<dbReference type="EMBL" id="CALNXJ010000013">
    <property type="protein sequence ID" value="CAH3112264.1"/>
    <property type="molecule type" value="Genomic_DNA"/>
</dbReference>
<dbReference type="Proteomes" id="UP001159428">
    <property type="component" value="Unassembled WGS sequence"/>
</dbReference>
<reference evidence="1 2" key="1">
    <citation type="submission" date="2022-05" db="EMBL/GenBank/DDBJ databases">
        <authorList>
            <consortium name="Genoscope - CEA"/>
            <person name="William W."/>
        </authorList>
    </citation>
    <scope>NUCLEOTIDE SEQUENCE [LARGE SCALE GENOMIC DNA]</scope>
</reference>
<dbReference type="AlphaFoldDB" id="A0AAU9WF13"/>
<keyword evidence="2" id="KW-1185">Reference proteome</keyword>
<name>A0AAU9WF13_9CNID</name>
<accession>A0AAU9WF13</accession>
<organism evidence="1 2">
    <name type="scientific">Pocillopora meandrina</name>
    <dbReference type="NCBI Taxonomy" id="46732"/>
    <lineage>
        <taxon>Eukaryota</taxon>
        <taxon>Metazoa</taxon>
        <taxon>Cnidaria</taxon>
        <taxon>Anthozoa</taxon>
        <taxon>Hexacorallia</taxon>
        <taxon>Scleractinia</taxon>
        <taxon>Astrocoeniina</taxon>
        <taxon>Pocilloporidae</taxon>
        <taxon>Pocillopora</taxon>
    </lineage>
</organism>